<accession>A0A8S1KQP9</accession>
<name>A0A8S1KQP9_PARPR</name>
<keyword evidence="2" id="KW-1185">Reference proteome</keyword>
<gene>
    <name evidence="1" type="ORF">PPRIM_AZ9-3.1.T0250340</name>
</gene>
<sequence length="345" mass="41346">MDSTNVQDISLDYLSDSSIEKDKGISQTFQNQQEFDNLNEDFQNLEIVLELNDIMNDIWNIKLAEKYEQKLQHFRDYKTIIDKLYQYFKNNIEKTKLFIYLPIDKQVKYTEEIADFFYYLLMKDVKRIQAKHIIKFIEYSNQKPIKIEAFQIFADKCNISLSGYNLNDYKKKPEKTKQIQQNYKQKDIILFQKNTITLLDILYRNQYIELGIAIDLLMIGDFSIEEVVNAKGKQVEKFNQSYIFRIYQQTFLNMNKTLELKLKWFHKGTQLQLDTFHGQNVHLVSLPEGSDRRSKLTQRLNIAKKQIQSKGYQQYNIDQLSFYSYLKNLKVDQIKQFFKGYNPEQ</sequence>
<dbReference type="AlphaFoldDB" id="A0A8S1KQP9"/>
<comment type="caution">
    <text evidence="1">The sequence shown here is derived from an EMBL/GenBank/DDBJ whole genome shotgun (WGS) entry which is preliminary data.</text>
</comment>
<dbReference type="Proteomes" id="UP000688137">
    <property type="component" value="Unassembled WGS sequence"/>
</dbReference>
<organism evidence="1 2">
    <name type="scientific">Paramecium primaurelia</name>
    <dbReference type="NCBI Taxonomy" id="5886"/>
    <lineage>
        <taxon>Eukaryota</taxon>
        <taxon>Sar</taxon>
        <taxon>Alveolata</taxon>
        <taxon>Ciliophora</taxon>
        <taxon>Intramacronucleata</taxon>
        <taxon>Oligohymenophorea</taxon>
        <taxon>Peniculida</taxon>
        <taxon>Parameciidae</taxon>
        <taxon>Paramecium</taxon>
    </lineage>
</organism>
<dbReference type="OMA" id="RIQAKHI"/>
<evidence type="ECO:0000313" key="2">
    <source>
        <dbReference type="Proteomes" id="UP000688137"/>
    </source>
</evidence>
<reference evidence="1" key="1">
    <citation type="submission" date="2021-01" db="EMBL/GenBank/DDBJ databases">
        <authorList>
            <consortium name="Genoscope - CEA"/>
            <person name="William W."/>
        </authorList>
    </citation>
    <scope>NUCLEOTIDE SEQUENCE</scope>
</reference>
<proteinExistence type="predicted"/>
<evidence type="ECO:0000313" key="1">
    <source>
        <dbReference type="EMBL" id="CAD8057237.1"/>
    </source>
</evidence>
<dbReference type="EMBL" id="CAJJDM010000023">
    <property type="protein sequence ID" value="CAD8057237.1"/>
    <property type="molecule type" value="Genomic_DNA"/>
</dbReference>
<protein>
    <submittedName>
        <fullName evidence="1">Uncharacterized protein</fullName>
    </submittedName>
</protein>